<proteinExistence type="predicted"/>
<evidence type="ECO:0000256" key="1">
    <source>
        <dbReference type="SAM" id="SignalP"/>
    </source>
</evidence>
<feature type="signal peptide" evidence="1">
    <location>
        <begin position="1"/>
        <end position="19"/>
    </location>
</feature>
<keyword evidence="3" id="KW-1185">Reference proteome</keyword>
<dbReference type="EMBL" id="OV121138">
    <property type="protein sequence ID" value="CAH0560717.1"/>
    <property type="molecule type" value="Genomic_DNA"/>
</dbReference>
<accession>A0A9P0BDG5</accession>
<reference evidence="2" key="1">
    <citation type="submission" date="2021-12" db="EMBL/GenBank/DDBJ databases">
        <authorList>
            <person name="King R."/>
        </authorList>
    </citation>
    <scope>NUCLEOTIDE SEQUENCE</scope>
</reference>
<sequence length="189" mass="21488">MRLIFNVLLANSLFFVINSQGANKNETLSENWRYCYEFTWLGPDFNNHSSSSILNGTCKSYLNEKRAKNIPCSPPLVITEDGTPPNMTWLWEKKLPSILCIQSENKVCAKYTYKFNNKVHNITYMCTKAVQKNKGPLTSGCYSQTVDGYDVEACICNSDVGLRTRPCNKSFKAHINAVFLLFALIYLIL</sequence>
<keyword evidence="1" id="KW-0732">Signal</keyword>
<feature type="chain" id="PRO_5040140383" evidence="1">
    <location>
        <begin position="20"/>
        <end position="189"/>
    </location>
</feature>
<gene>
    <name evidence="2" type="ORF">MELIAE_LOCUS10433</name>
</gene>
<dbReference type="OrthoDB" id="8187791at2759"/>
<dbReference type="Proteomes" id="UP001154078">
    <property type="component" value="Chromosome 7"/>
</dbReference>
<name>A0A9P0BDG5_BRAAE</name>
<protein>
    <submittedName>
        <fullName evidence="2">Uncharacterized protein</fullName>
    </submittedName>
</protein>
<evidence type="ECO:0000313" key="3">
    <source>
        <dbReference type="Proteomes" id="UP001154078"/>
    </source>
</evidence>
<organism evidence="2 3">
    <name type="scientific">Brassicogethes aeneus</name>
    <name type="common">Rape pollen beetle</name>
    <name type="synonym">Meligethes aeneus</name>
    <dbReference type="NCBI Taxonomy" id="1431903"/>
    <lineage>
        <taxon>Eukaryota</taxon>
        <taxon>Metazoa</taxon>
        <taxon>Ecdysozoa</taxon>
        <taxon>Arthropoda</taxon>
        <taxon>Hexapoda</taxon>
        <taxon>Insecta</taxon>
        <taxon>Pterygota</taxon>
        <taxon>Neoptera</taxon>
        <taxon>Endopterygota</taxon>
        <taxon>Coleoptera</taxon>
        <taxon>Polyphaga</taxon>
        <taxon>Cucujiformia</taxon>
        <taxon>Nitidulidae</taxon>
        <taxon>Meligethinae</taxon>
        <taxon>Brassicogethes</taxon>
    </lineage>
</organism>
<dbReference type="AlphaFoldDB" id="A0A9P0BDG5"/>
<evidence type="ECO:0000313" key="2">
    <source>
        <dbReference type="EMBL" id="CAH0560717.1"/>
    </source>
</evidence>